<dbReference type="Gene3D" id="2.40.10.350">
    <property type="entry name" value="Rod shape-determining protein MreC, domain 2"/>
    <property type="match status" value="1"/>
</dbReference>
<dbReference type="Pfam" id="PF04085">
    <property type="entry name" value="MreC"/>
    <property type="match status" value="1"/>
</dbReference>
<dbReference type="InterPro" id="IPR055342">
    <property type="entry name" value="MreC_beta-barrel_core"/>
</dbReference>
<evidence type="ECO:0000259" key="1">
    <source>
        <dbReference type="Pfam" id="PF04085"/>
    </source>
</evidence>
<dbReference type="AlphaFoldDB" id="F8UGU5"/>
<sequence>AQVRLLNDNQSRLAAVVVGEKTSSALGVVQGEHNLNLQLNMLPKEASLVIGDLVSTSGLEDDIPSGLLVGKITKIDSESSEIWQVAMIEPAANYTQISLVTIILPPT</sequence>
<dbReference type="InterPro" id="IPR042175">
    <property type="entry name" value="Cell/Rod_MreC_2"/>
</dbReference>
<dbReference type="PANTHER" id="PTHR34138:SF1">
    <property type="entry name" value="CELL SHAPE-DETERMINING PROTEIN MREC"/>
    <property type="match status" value="1"/>
</dbReference>
<dbReference type="InterPro" id="IPR007221">
    <property type="entry name" value="MreC"/>
</dbReference>
<name>F8UGU5_9ZZZZ</name>
<dbReference type="PANTHER" id="PTHR34138">
    <property type="entry name" value="CELL SHAPE-DETERMINING PROTEIN MREC"/>
    <property type="match status" value="1"/>
</dbReference>
<accession>F8UGU5</accession>
<organism evidence="2">
    <name type="scientific">uncultured microorganism</name>
    <dbReference type="NCBI Taxonomy" id="358574"/>
    <lineage>
        <taxon>unclassified sequences</taxon>
        <taxon>environmental samples</taxon>
    </lineage>
</organism>
<gene>
    <name evidence="2" type="ORF">LDC_03283</name>
</gene>
<dbReference type="EMBL" id="JF805017">
    <property type="protein sequence ID" value="AEI30252.1"/>
    <property type="molecule type" value="Genomic_DNA"/>
</dbReference>
<evidence type="ECO:0000313" key="2">
    <source>
        <dbReference type="EMBL" id="AEI30252.1"/>
    </source>
</evidence>
<feature type="non-terminal residue" evidence="2">
    <location>
        <position position="1"/>
    </location>
</feature>
<dbReference type="GO" id="GO:0005886">
    <property type="term" value="C:plasma membrane"/>
    <property type="evidence" value="ECO:0007669"/>
    <property type="project" value="TreeGrafter"/>
</dbReference>
<feature type="domain" description="Rod shape-determining protein MreC beta-barrel core" evidence="1">
    <location>
        <begin position="1"/>
        <end position="103"/>
    </location>
</feature>
<proteinExistence type="predicted"/>
<protein>
    <submittedName>
        <fullName evidence="2">Rod shape-determining protein MreC</fullName>
    </submittedName>
</protein>
<reference evidence="2" key="1">
    <citation type="submission" date="2011-04" db="EMBL/GenBank/DDBJ databases">
        <title>Taxonomic and functional metagenomic profiling of the microbial community in the anoxic sediment of a brackish shallow lake (Laguna de Carrizo Central Spain).</title>
        <authorList>
            <consortium name="CONSOLIDER consortium CSD2007-00005"/>
            <person name="Guazzaroni M.-E."/>
            <person name="Richter M."/>
            <person name="Garcia-Salamanca A."/>
            <person name="Yarza P."/>
            <person name="Ferrer M."/>
        </authorList>
    </citation>
    <scope>NUCLEOTIDE SEQUENCE</scope>
</reference>